<dbReference type="InterPro" id="IPR017441">
    <property type="entry name" value="Protein_kinase_ATP_BS"/>
</dbReference>
<dbReference type="InterPro" id="IPR011009">
    <property type="entry name" value="Kinase-like_dom_sf"/>
</dbReference>
<dbReference type="PROSITE" id="PS50011">
    <property type="entry name" value="PROTEIN_KINASE_DOM"/>
    <property type="match status" value="1"/>
</dbReference>
<dbReference type="Gene3D" id="1.10.510.10">
    <property type="entry name" value="Transferase(Phosphotransferase) domain 1"/>
    <property type="match status" value="1"/>
</dbReference>
<feature type="binding site" evidence="11">
    <location>
        <position position="1071"/>
    </location>
    <ligand>
        <name>ATP</name>
        <dbReference type="ChEBI" id="CHEBI:30616"/>
    </ligand>
</feature>
<protein>
    <recommendedName>
        <fullName evidence="2">dual-specificity kinase</fullName>
        <ecNumber evidence="2">2.7.12.1</ecNumber>
    </recommendedName>
</protein>
<comment type="caution">
    <text evidence="14">The sequence shown here is derived from an EMBL/GenBank/DDBJ whole genome shotgun (WGS) entry which is preliminary data.</text>
</comment>
<dbReference type="Gene3D" id="3.30.200.20">
    <property type="entry name" value="Phosphorylase Kinase, domain 1"/>
    <property type="match status" value="1"/>
</dbReference>
<dbReference type="PROSITE" id="PS00108">
    <property type="entry name" value="PROTEIN_KINASE_ST"/>
    <property type="match status" value="1"/>
</dbReference>
<dbReference type="Pfam" id="PF00069">
    <property type="entry name" value="Pkinase"/>
    <property type="match status" value="1"/>
</dbReference>
<comment type="similarity">
    <text evidence="1">Belongs to the protein kinase superfamily. CMGC Ser/Thr protein kinase family. MNB/DYRK subfamily.</text>
</comment>
<evidence type="ECO:0000256" key="10">
    <source>
        <dbReference type="ARBA" id="ARBA00051680"/>
    </source>
</evidence>
<dbReference type="GO" id="GO:0005856">
    <property type="term" value="C:cytoskeleton"/>
    <property type="evidence" value="ECO:0007669"/>
    <property type="project" value="TreeGrafter"/>
</dbReference>
<feature type="compositionally biased region" description="Polar residues" evidence="12">
    <location>
        <begin position="698"/>
        <end position="717"/>
    </location>
</feature>
<dbReference type="SMART" id="SM00220">
    <property type="entry name" value="S_TKc"/>
    <property type="match status" value="1"/>
</dbReference>
<proteinExistence type="inferred from homology"/>
<accession>A0A8H7BWL1</accession>
<comment type="catalytic activity">
    <reaction evidence="8">
        <text>L-seryl-[protein] + ATP = O-phospho-L-seryl-[protein] + ADP + H(+)</text>
        <dbReference type="Rhea" id="RHEA:17989"/>
        <dbReference type="Rhea" id="RHEA-COMP:9863"/>
        <dbReference type="Rhea" id="RHEA-COMP:11604"/>
        <dbReference type="ChEBI" id="CHEBI:15378"/>
        <dbReference type="ChEBI" id="CHEBI:29999"/>
        <dbReference type="ChEBI" id="CHEBI:30616"/>
        <dbReference type="ChEBI" id="CHEBI:83421"/>
        <dbReference type="ChEBI" id="CHEBI:456216"/>
        <dbReference type="EC" id="2.7.12.1"/>
    </reaction>
</comment>
<feature type="compositionally biased region" description="Basic and acidic residues" evidence="12">
    <location>
        <begin position="361"/>
        <end position="370"/>
    </location>
</feature>
<feature type="compositionally biased region" description="Basic and acidic residues" evidence="12">
    <location>
        <begin position="251"/>
        <end position="266"/>
    </location>
</feature>
<evidence type="ECO:0000256" key="12">
    <source>
        <dbReference type="SAM" id="MobiDB-lite"/>
    </source>
</evidence>
<feature type="region of interest" description="Disordered" evidence="12">
    <location>
        <begin position="251"/>
        <end position="305"/>
    </location>
</feature>
<evidence type="ECO:0000313" key="15">
    <source>
        <dbReference type="Proteomes" id="UP000605846"/>
    </source>
</evidence>
<reference evidence="14" key="1">
    <citation type="submission" date="2020-01" db="EMBL/GenBank/DDBJ databases">
        <title>Genome Sequencing of Three Apophysomyces-Like Fungal Strains Confirms a Novel Fungal Genus in the Mucoromycota with divergent Burkholderia-like Endosymbiotic Bacteria.</title>
        <authorList>
            <person name="Stajich J.E."/>
            <person name="Macias A.M."/>
            <person name="Carter-House D."/>
            <person name="Lovett B."/>
            <person name="Kasson L.R."/>
            <person name="Berry K."/>
            <person name="Grigoriev I."/>
            <person name="Chang Y."/>
            <person name="Spatafora J."/>
            <person name="Kasson M.T."/>
        </authorList>
    </citation>
    <scope>NUCLEOTIDE SEQUENCE</scope>
    <source>
        <strain evidence="14">NRRL A-21654</strain>
    </source>
</reference>
<feature type="compositionally biased region" description="Low complexity" evidence="12">
    <location>
        <begin position="51"/>
        <end position="65"/>
    </location>
</feature>
<evidence type="ECO:0000313" key="14">
    <source>
        <dbReference type="EMBL" id="KAF7730678.1"/>
    </source>
</evidence>
<keyword evidence="7 11" id="KW-0067">ATP-binding</keyword>
<dbReference type="EC" id="2.7.12.1" evidence="2"/>
<keyword evidence="15" id="KW-1185">Reference proteome</keyword>
<dbReference type="InterPro" id="IPR050494">
    <property type="entry name" value="Ser_Thr_dual-spec_kinase"/>
</dbReference>
<sequence length="1407" mass="156801">MSSSTVTDPYIAESWIHMQQGHGSLHTKPKIQSLTDKTTRRPSKVMEGRFAKSTASSRSRASTAAGNDLKADLGMSRDGIFEAFAEVEKLNPTTWTETRRPSTAARKVAPIETKQPTTTRRKSTANSALEATIKIRRKSRSQLDDNEITTPRSAAPSRTRAGTLAQAAISSRRHSETKSPVASPRVRALTTKKSNESIQLKSPALKASIARRRPSTGSVLTQEQLDSPKLKAKIAQRSELIKNYELTHEKMASDKREHAPTAERDSRAHRRSILDDESICDTTDISARSRPKSIRTTTGPQEHGFIPIADAWRDSLAQEQTLAKKELGLHSDKAVGPHGQQRGKSRVLNSPPPTQIIDNNTNEHDEKETTSIHARRKSLHQVTDQRRDDPSQRSAAEIISHAKRRLSMSKEKAKELETVNREPRRRTLSSGSTLRPNIDSDRNPRRKSVVGTVHVTTTNNGAQGYMRPTMAEQRRRSIVPSPARALSSRAKTDASEEDGDSPVSPSVSRRRKSKAYSPAGGNNGESGTLGSSHSDEHVKRLLQRRMSKGSGEISPATASSAEDPGEEITLRSRKKSVTERPSALALSRRMSRTESLKEGVPTSPSLHAATRVRKKSLASQDTSVLGSIKRVSSKQAAGTTAKQAPPVRKRSKTLPGSLAKPPVVQSVQLPPMKMEPIKLSVPKTATKKTPKSPATRAVTTTPSRTAAVSAKSTSARSTTHEETTPATSGTSSDEEANTKGSTLKSRRSKGYSHLGMTSERRASLKTPRITPASPKGLTPVSANASPKTQPISTRRQSAHSGDGTKPSARKLSVSVGTKTVADDLLKTPDAVYSPAMGPTSAGGPRTRKTSFTGTGSMSRANSKYPMSRKDSFASSAEQENTNEKDKDRHRAMSLHERLQAMVAQHAIKEDYNTNSDQYAFLRDRKARRSLGYEPDEKYEQWISAEDRAHSKRISDPFMYEKQIAPESMGAEPKSPQMALKCYAPYLSLFERVEIRDYPEVYFVGPDAPKYQASHDYPTCNYGYDDERGDYRIVVQDHLAYRYEVLEELGRGSFGQVVKCYDHKTGLTVAIKLIRNKKRFHAQALTEVKILKNLVDWDPEDKHHNIKMTDYFYFRNHLCIACECLSMNLYEFIKSHNFKGFNVTLIKRFTLQLLQSLSLLYEHGVVHCDLKPENILLKHPLKSTIKVIDFGSSCLENERVYTYIQSRFYRSPEIILGMNYNMAIDMWSLGCILGELYTGLPLFPGENEQEQLACIMEIMGVPDQYLIERSSRKKLFFDSNDNPRIFTNSRGKKRRPGSKTLAHALRCNDTLFLDFIERCLEWDPERRITPAEALQHEWIVQNSKHSSKPAPGNTPIRRPSCTTNVDAATRAVSPNAMIPKTGATGYYYSLRKNSFLNEIDDKYARRQQ</sequence>
<keyword evidence="6" id="KW-0418">Kinase</keyword>
<evidence type="ECO:0000256" key="9">
    <source>
        <dbReference type="ARBA" id="ARBA00049308"/>
    </source>
</evidence>
<dbReference type="InterPro" id="IPR008271">
    <property type="entry name" value="Ser/Thr_kinase_AS"/>
</dbReference>
<dbReference type="GO" id="GO:0005524">
    <property type="term" value="F:ATP binding"/>
    <property type="evidence" value="ECO:0007669"/>
    <property type="project" value="UniProtKB-UniRule"/>
</dbReference>
<dbReference type="FunFam" id="1.10.510.10:FF:000112">
    <property type="entry name" value="Putative dual specificity tyrosine-phosphorylation-regulated kinase 2"/>
    <property type="match status" value="1"/>
</dbReference>
<evidence type="ECO:0000256" key="11">
    <source>
        <dbReference type="PROSITE-ProRule" id="PRU10141"/>
    </source>
</evidence>
<dbReference type="PANTHER" id="PTHR24058:SF22">
    <property type="entry name" value="DUAL SPECIFICITY TYROSINE-PHOSPHORYLATION-REGULATED KINASE 4"/>
    <property type="match status" value="1"/>
</dbReference>
<dbReference type="PANTHER" id="PTHR24058">
    <property type="entry name" value="DUAL SPECIFICITY PROTEIN KINASE"/>
    <property type="match status" value="1"/>
</dbReference>
<feature type="compositionally biased region" description="Polar residues" evidence="12">
    <location>
        <begin position="849"/>
        <end position="861"/>
    </location>
</feature>
<dbReference type="GO" id="GO:0004674">
    <property type="term" value="F:protein serine/threonine kinase activity"/>
    <property type="evidence" value="ECO:0007669"/>
    <property type="project" value="UniProtKB-KW"/>
</dbReference>
<dbReference type="InterPro" id="IPR042521">
    <property type="entry name" value="DYRK"/>
</dbReference>
<dbReference type="InterPro" id="IPR000719">
    <property type="entry name" value="Prot_kinase_dom"/>
</dbReference>
<evidence type="ECO:0000256" key="6">
    <source>
        <dbReference type="ARBA" id="ARBA00022777"/>
    </source>
</evidence>
<dbReference type="SUPFAM" id="SSF56112">
    <property type="entry name" value="Protein kinase-like (PK-like)"/>
    <property type="match status" value="1"/>
</dbReference>
<evidence type="ECO:0000256" key="1">
    <source>
        <dbReference type="ARBA" id="ARBA00008867"/>
    </source>
</evidence>
<keyword evidence="5 11" id="KW-0547">Nucleotide-binding</keyword>
<name>A0A8H7BWL1_9FUNG</name>
<evidence type="ECO:0000256" key="7">
    <source>
        <dbReference type="ARBA" id="ARBA00022840"/>
    </source>
</evidence>
<gene>
    <name evidence="14" type="ORF">EC973_001627</name>
</gene>
<evidence type="ECO:0000256" key="3">
    <source>
        <dbReference type="ARBA" id="ARBA00022527"/>
    </source>
</evidence>
<feature type="region of interest" description="Disordered" evidence="12">
    <location>
        <begin position="140"/>
        <end position="199"/>
    </location>
</feature>
<evidence type="ECO:0000256" key="4">
    <source>
        <dbReference type="ARBA" id="ARBA00022679"/>
    </source>
</evidence>
<feature type="domain" description="Protein kinase" evidence="13">
    <location>
        <begin position="1042"/>
        <end position="1338"/>
    </location>
</feature>
<organism evidence="14 15">
    <name type="scientific">Apophysomyces ossiformis</name>
    <dbReference type="NCBI Taxonomy" id="679940"/>
    <lineage>
        <taxon>Eukaryota</taxon>
        <taxon>Fungi</taxon>
        <taxon>Fungi incertae sedis</taxon>
        <taxon>Mucoromycota</taxon>
        <taxon>Mucoromycotina</taxon>
        <taxon>Mucoromycetes</taxon>
        <taxon>Mucorales</taxon>
        <taxon>Mucorineae</taxon>
        <taxon>Mucoraceae</taxon>
        <taxon>Apophysomyces</taxon>
    </lineage>
</organism>
<dbReference type="GO" id="GO:0005737">
    <property type="term" value="C:cytoplasm"/>
    <property type="evidence" value="ECO:0007669"/>
    <property type="project" value="TreeGrafter"/>
</dbReference>
<feature type="compositionally biased region" description="Polar residues" evidence="12">
    <location>
        <begin position="780"/>
        <end position="799"/>
    </location>
</feature>
<dbReference type="CDD" id="cd14210">
    <property type="entry name" value="PKc_DYRK"/>
    <property type="match status" value="1"/>
</dbReference>
<evidence type="ECO:0000256" key="8">
    <source>
        <dbReference type="ARBA" id="ARBA00049003"/>
    </source>
</evidence>
<feature type="region of interest" description="Disordered" evidence="12">
    <location>
        <begin position="831"/>
        <end position="888"/>
    </location>
</feature>
<dbReference type="PROSITE" id="PS00107">
    <property type="entry name" value="PROTEIN_KINASE_ATP"/>
    <property type="match status" value="1"/>
</dbReference>
<feature type="compositionally biased region" description="Low complexity" evidence="12">
    <location>
        <begin position="449"/>
        <end position="461"/>
    </location>
</feature>
<dbReference type="EMBL" id="JABAYA010000014">
    <property type="protein sequence ID" value="KAF7730678.1"/>
    <property type="molecule type" value="Genomic_DNA"/>
</dbReference>
<feature type="region of interest" description="Disordered" evidence="12">
    <location>
        <begin position="21"/>
        <end position="71"/>
    </location>
</feature>
<evidence type="ECO:0000256" key="5">
    <source>
        <dbReference type="ARBA" id="ARBA00022741"/>
    </source>
</evidence>
<comment type="catalytic activity">
    <reaction evidence="9">
        <text>L-threonyl-[protein] + ATP = O-phospho-L-threonyl-[protein] + ADP + H(+)</text>
        <dbReference type="Rhea" id="RHEA:46608"/>
        <dbReference type="Rhea" id="RHEA-COMP:11060"/>
        <dbReference type="Rhea" id="RHEA-COMP:11605"/>
        <dbReference type="ChEBI" id="CHEBI:15378"/>
        <dbReference type="ChEBI" id="CHEBI:30013"/>
        <dbReference type="ChEBI" id="CHEBI:30616"/>
        <dbReference type="ChEBI" id="CHEBI:61977"/>
        <dbReference type="ChEBI" id="CHEBI:456216"/>
        <dbReference type="EC" id="2.7.12.1"/>
    </reaction>
</comment>
<feature type="region of interest" description="Disordered" evidence="12">
    <location>
        <begin position="327"/>
        <end position="815"/>
    </location>
</feature>
<feature type="compositionally biased region" description="Basic and acidic residues" evidence="12">
    <location>
        <begin position="408"/>
        <end position="422"/>
    </location>
</feature>
<keyword evidence="4" id="KW-0808">Transferase</keyword>
<feature type="compositionally biased region" description="Polar residues" evidence="12">
    <location>
        <begin position="633"/>
        <end position="642"/>
    </location>
</feature>
<dbReference type="GO" id="GO:0004712">
    <property type="term" value="F:protein serine/threonine/tyrosine kinase activity"/>
    <property type="evidence" value="ECO:0007669"/>
    <property type="project" value="UniProtKB-EC"/>
</dbReference>
<keyword evidence="3" id="KW-0723">Serine/threonine-protein kinase</keyword>
<dbReference type="OrthoDB" id="9332038at2759"/>
<evidence type="ECO:0000256" key="2">
    <source>
        <dbReference type="ARBA" id="ARBA00013203"/>
    </source>
</evidence>
<evidence type="ECO:0000259" key="13">
    <source>
        <dbReference type="PROSITE" id="PS50011"/>
    </source>
</evidence>
<dbReference type="Proteomes" id="UP000605846">
    <property type="component" value="Unassembled WGS sequence"/>
</dbReference>
<comment type="catalytic activity">
    <reaction evidence="10">
        <text>L-tyrosyl-[protein] + ATP = O-phospho-L-tyrosyl-[protein] + ADP + H(+)</text>
        <dbReference type="Rhea" id="RHEA:10596"/>
        <dbReference type="Rhea" id="RHEA-COMP:10136"/>
        <dbReference type="Rhea" id="RHEA-COMP:20101"/>
        <dbReference type="ChEBI" id="CHEBI:15378"/>
        <dbReference type="ChEBI" id="CHEBI:30616"/>
        <dbReference type="ChEBI" id="CHEBI:46858"/>
        <dbReference type="ChEBI" id="CHEBI:61978"/>
        <dbReference type="ChEBI" id="CHEBI:456216"/>
        <dbReference type="EC" id="2.7.12.1"/>
    </reaction>
</comment>
<dbReference type="Gene3D" id="3.30.10.30">
    <property type="entry name" value="DYRK"/>
    <property type="match status" value="1"/>
</dbReference>